<evidence type="ECO:0000256" key="1">
    <source>
        <dbReference type="SAM" id="MobiDB-lite"/>
    </source>
</evidence>
<dbReference type="AlphaFoldDB" id="A0AA40KRW4"/>
<feature type="compositionally biased region" description="Polar residues" evidence="1">
    <location>
        <begin position="27"/>
        <end position="43"/>
    </location>
</feature>
<dbReference type="Proteomes" id="UP001177670">
    <property type="component" value="Unassembled WGS sequence"/>
</dbReference>
<name>A0AA40KRW4_9HYME</name>
<gene>
    <name evidence="2" type="ORF">K0M31_018680</name>
</gene>
<evidence type="ECO:0000313" key="2">
    <source>
        <dbReference type="EMBL" id="KAK1130554.1"/>
    </source>
</evidence>
<sequence>VKPQSRQIVRNFSDFSAIFADTCQTTETTRLEGNSSESKSESLTADFPVETDDHPRGVRGATKLQERSSPITWGYEWTAGFPDCFARR</sequence>
<feature type="region of interest" description="Disordered" evidence="1">
    <location>
        <begin position="27"/>
        <end position="65"/>
    </location>
</feature>
<organism evidence="2 3">
    <name type="scientific">Melipona bicolor</name>
    <dbReference type="NCBI Taxonomy" id="60889"/>
    <lineage>
        <taxon>Eukaryota</taxon>
        <taxon>Metazoa</taxon>
        <taxon>Ecdysozoa</taxon>
        <taxon>Arthropoda</taxon>
        <taxon>Hexapoda</taxon>
        <taxon>Insecta</taxon>
        <taxon>Pterygota</taxon>
        <taxon>Neoptera</taxon>
        <taxon>Endopterygota</taxon>
        <taxon>Hymenoptera</taxon>
        <taxon>Apocrita</taxon>
        <taxon>Aculeata</taxon>
        <taxon>Apoidea</taxon>
        <taxon>Anthophila</taxon>
        <taxon>Apidae</taxon>
        <taxon>Melipona</taxon>
    </lineage>
</organism>
<keyword evidence="3" id="KW-1185">Reference proteome</keyword>
<reference evidence="2" key="1">
    <citation type="submission" date="2021-10" db="EMBL/GenBank/DDBJ databases">
        <title>Melipona bicolor Genome sequencing and assembly.</title>
        <authorList>
            <person name="Araujo N.S."/>
            <person name="Arias M.C."/>
        </authorList>
    </citation>
    <scope>NUCLEOTIDE SEQUENCE</scope>
    <source>
        <strain evidence="2">USP_2M_L1-L4_2017</strain>
        <tissue evidence="2">Whole body</tissue>
    </source>
</reference>
<evidence type="ECO:0000313" key="3">
    <source>
        <dbReference type="Proteomes" id="UP001177670"/>
    </source>
</evidence>
<accession>A0AA40KRW4</accession>
<comment type="caution">
    <text evidence="2">The sequence shown here is derived from an EMBL/GenBank/DDBJ whole genome shotgun (WGS) entry which is preliminary data.</text>
</comment>
<protein>
    <submittedName>
        <fullName evidence="2">Uncharacterized protein</fullName>
    </submittedName>
</protein>
<dbReference type="EMBL" id="JAHYIQ010000007">
    <property type="protein sequence ID" value="KAK1130554.1"/>
    <property type="molecule type" value="Genomic_DNA"/>
</dbReference>
<proteinExistence type="predicted"/>
<feature type="non-terminal residue" evidence="2">
    <location>
        <position position="1"/>
    </location>
</feature>